<evidence type="ECO:0000313" key="1">
    <source>
        <dbReference type="EMBL" id="GBP86947.1"/>
    </source>
</evidence>
<accession>A0A4C1ZJZ9</accession>
<dbReference type="EMBL" id="BGZK01001826">
    <property type="protein sequence ID" value="GBP86947.1"/>
    <property type="molecule type" value="Genomic_DNA"/>
</dbReference>
<gene>
    <name evidence="1" type="ORF">EVAR_62790_1</name>
</gene>
<organism evidence="1 2">
    <name type="scientific">Eumeta variegata</name>
    <name type="common">Bagworm moth</name>
    <name type="synonym">Eumeta japonica</name>
    <dbReference type="NCBI Taxonomy" id="151549"/>
    <lineage>
        <taxon>Eukaryota</taxon>
        <taxon>Metazoa</taxon>
        <taxon>Ecdysozoa</taxon>
        <taxon>Arthropoda</taxon>
        <taxon>Hexapoda</taxon>
        <taxon>Insecta</taxon>
        <taxon>Pterygota</taxon>
        <taxon>Neoptera</taxon>
        <taxon>Endopterygota</taxon>
        <taxon>Lepidoptera</taxon>
        <taxon>Glossata</taxon>
        <taxon>Ditrysia</taxon>
        <taxon>Tineoidea</taxon>
        <taxon>Psychidae</taxon>
        <taxon>Oiketicinae</taxon>
        <taxon>Eumeta</taxon>
    </lineage>
</organism>
<evidence type="ECO:0000313" key="2">
    <source>
        <dbReference type="Proteomes" id="UP000299102"/>
    </source>
</evidence>
<protein>
    <submittedName>
        <fullName evidence="1">Uncharacterized protein</fullName>
    </submittedName>
</protein>
<keyword evidence="2" id="KW-1185">Reference proteome</keyword>
<dbReference type="AlphaFoldDB" id="A0A4C1ZJZ9"/>
<dbReference type="Proteomes" id="UP000299102">
    <property type="component" value="Unassembled WGS sequence"/>
</dbReference>
<proteinExistence type="predicted"/>
<sequence length="95" mass="10433">MVSDWQYASPDFELLDAKATVDGDDPIVIPENQPLVRRISLARTRRSLFASSPVLRKGPSGVRNRPTAASSVSLEAGARVRKAELADVRTRTFSH</sequence>
<name>A0A4C1ZJZ9_EUMVA</name>
<comment type="caution">
    <text evidence="1">The sequence shown here is derived from an EMBL/GenBank/DDBJ whole genome shotgun (WGS) entry which is preliminary data.</text>
</comment>
<reference evidence="1 2" key="1">
    <citation type="journal article" date="2019" name="Commun. Biol.">
        <title>The bagworm genome reveals a unique fibroin gene that provides high tensile strength.</title>
        <authorList>
            <person name="Kono N."/>
            <person name="Nakamura H."/>
            <person name="Ohtoshi R."/>
            <person name="Tomita M."/>
            <person name="Numata K."/>
            <person name="Arakawa K."/>
        </authorList>
    </citation>
    <scope>NUCLEOTIDE SEQUENCE [LARGE SCALE GENOMIC DNA]</scope>
</reference>